<dbReference type="Pfam" id="PF03372">
    <property type="entry name" value="Exo_endo_phos"/>
    <property type="match status" value="1"/>
</dbReference>
<evidence type="ECO:0000259" key="1">
    <source>
        <dbReference type="Pfam" id="PF03372"/>
    </source>
</evidence>
<comment type="caution">
    <text evidence="2">The sequence shown here is derived from an EMBL/GenBank/DDBJ whole genome shotgun (WGS) entry which is preliminary data.</text>
</comment>
<accession>A0ABD3GWX3</accession>
<name>A0ABD3GWX3_9MARC</name>
<dbReference type="Gene3D" id="3.60.10.10">
    <property type="entry name" value="Endonuclease/exonuclease/phosphatase"/>
    <property type="match status" value="1"/>
</dbReference>
<gene>
    <name evidence="2" type="ORF">R1sor_000381</name>
</gene>
<dbReference type="PANTHER" id="PTHR19446">
    <property type="entry name" value="REVERSE TRANSCRIPTASES"/>
    <property type="match status" value="1"/>
</dbReference>
<dbReference type="AlphaFoldDB" id="A0ABD3GWX3"/>
<dbReference type="InterPro" id="IPR005135">
    <property type="entry name" value="Endo/exonuclease/phosphatase"/>
</dbReference>
<dbReference type="SUPFAM" id="SSF56219">
    <property type="entry name" value="DNase I-like"/>
    <property type="match status" value="1"/>
</dbReference>
<evidence type="ECO:0000313" key="3">
    <source>
        <dbReference type="Proteomes" id="UP001633002"/>
    </source>
</evidence>
<protein>
    <recommendedName>
        <fullName evidence="1">Endonuclease/exonuclease/phosphatase domain-containing protein</fullName>
    </recommendedName>
</protein>
<feature type="domain" description="Endonuclease/exonuclease/phosphatase" evidence="1">
    <location>
        <begin position="7"/>
        <end position="263"/>
    </location>
</feature>
<proteinExistence type="predicted"/>
<dbReference type="InterPro" id="IPR036691">
    <property type="entry name" value="Endo/exonu/phosph_ase_sf"/>
</dbReference>
<dbReference type="Proteomes" id="UP001633002">
    <property type="component" value="Unassembled WGS sequence"/>
</dbReference>
<reference evidence="2 3" key="1">
    <citation type="submission" date="2024-09" db="EMBL/GenBank/DDBJ databases">
        <title>Chromosome-scale assembly of Riccia sorocarpa.</title>
        <authorList>
            <person name="Paukszto L."/>
        </authorList>
    </citation>
    <scope>NUCLEOTIDE SEQUENCE [LARGE SCALE GENOMIC DNA]</scope>
    <source>
        <strain evidence="2">LP-2024</strain>
        <tissue evidence="2">Aerial parts of the thallus</tissue>
    </source>
</reference>
<sequence length="904" mass="102135">MRLVCATKNVRGLCARTARTSLKHFILNSRPTFDILAIQEHKLRDTSINFLTSSIWPQATVFNLPAADGQHALRNPSVVGGKGGVLILVNPTVAPLIVAHGTLPLEGGLWLHLDTHDGAKLGFIAVYAPHSPAERTALWAAMESDLDSSRTWLMAGDFNMIVDPADQKGGTPRTPSGAELTNWQNLTHSLHLVETFQRREGAPNYSWDNRRLALLQTQDQQLQQNPATGTRVLKRLDRRYADPTLVQKLISTEILPGLQLSDHLPVVAAFQLGPPPANRKSNYRMNISTLQDPKLKEHRSRLWIQWQRKYEQSNTPALLTLKYCIKSASKFTQLWGKKCAQKRKKKHNRLTLKTHGLMLQLQKHLDRKWEEEGEKSTKLFFNAIKSRRKQVAIHALLDDEGDLLTDEEDMLSLAARYFSKILNEPPQGQQQETATQDLLFRNTAQVTPTERENLQKDFTSQELHSAAKLLGRNKCPGPDGVPFEFFLILWDIVSPLILQATSEGLQQGHILPFFNRGTITLLHKEGDAKILKNKRPITLLNAIYKIWAKGLQLRLAPVLQRLAGVPPFTAPLYDSDTSFDRSGQYSTAKWGTQRKELRELETLILRFVWGVNDEVRKRHRVAERILHQKKSDGGLGLMSLQAQVQAFAAKMVRWAYIPGKHPLKEWLRDRFQLIAATRWGSSHFTWVSTPSKVTWPPLSPTMTHICKVWQRTANLLCPLAQLPLQPWMRLSVWGPKMDGIRQVTRLAKSGTFARLKEQGIKEIGDITRDGTSCLPLQEAITQASPGSSILSRAYDRVTTSTPKYTATYRSPSQFLTAPTTDPRWCIKVKDEAPTEDADITTSHATLAFLIDGDKLHQTPLRSLPTDVSWTRASVATCWTAQKHQPDRFLLNWTDKNTLIAAMQL</sequence>
<keyword evidence="3" id="KW-1185">Reference proteome</keyword>
<evidence type="ECO:0000313" key="2">
    <source>
        <dbReference type="EMBL" id="KAL3682359.1"/>
    </source>
</evidence>
<dbReference type="EMBL" id="JBJQOH010000006">
    <property type="protein sequence ID" value="KAL3682359.1"/>
    <property type="molecule type" value="Genomic_DNA"/>
</dbReference>
<organism evidence="2 3">
    <name type="scientific">Riccia sorocarpa</name>
    <dbReference type="NCBI Taxonomy" id="122646"/>
    <lineage>
        <taxon>Eukaryota</taxon>
        <taxon>Viridiplantae</taxon>
        <taxon>Streptophyta</taxon>
        <taxon>Embryophyta</taxon>
        <taxon>Marchantiophyta</taxon>
        <taxon>Marchantiopsida</taxon>
        <taxon>Marchantiidae</taxon>
        <taxon>Marchantiales</taxon>
        <taxon>Ricciaceae</taxon>
        <taxon>Riccia</taxon>
    </lineage>
</organism>